<name>A0A3A4KI14_9NOCA</name>
<accession>A0A3A4KI14</accession>
<evidence type="ECO:0000313" key="3">
    <source>
        <dbReference type="Proteomes" id="UP000266677"/>
    </source>
</evidence>
<dbReference type="RefSeq" id="WP_120040906.1">
    <property type="nucleotide sequence ID" value="NZ_QZFU01000017.1"/>
</dbReference>
<dbReference type="Gene3D" id="3.20.80.10">
    <property type="entry name" value="Regulatory factor, effector binding domain"/>
    <property type="match status" value="1"/>
</dbReference>
<gene>
    <name evidence="2" type="ORF">D5S18_13755</name>
</gene>
<evidence type="ECO:0000313" key="2">
    <source>
        <dbReference type="EMBL" id="RJO75836.1"/>
    </source>
</evidence>
<dbReference type="Proteomes" id="UP000266677">
    <property type="component" value="Unassembled WGS sequence"/>
</dbReference>
<reference evidence="2 3" key="1">
    <citation type="submission" date="2018-09" db="EMBL/GenBank/DDBJ databases">
        <title>YIM PH21274 draft genome.</title>
        <authorList>
            <person name="Miao C."/>
        </authorList>
    </citation>
    <scope>NUCLEOTIDE SEQUENCE [LARGE SCALE GENOMIC DNA]</scope>
    <source>
        <strain evidence="2 3">YIM PH 21724</strain>
    </source>
</reference>
<keyword evidence="3" id="KW-1185">Reference proteome</keyword>
<protein>
    <recommendedName>
        <fullName evidence="1">GyrI-like small molecule binding domain-containing protein</fullName>
    </recommendedName>
</protein>
<dbReference type="InterPro" id="IPR029442">
    <property type="entry name" value="GyrI-like"/>
</dbReference>
<dbReference type="SUPFAM" id="SSF55136">
    <property type="entry name" value="Probable bacterial effector-binding domain"/>
    <property type="match status" value="1"/>
</dbReference>
<evidence type="ECO:0000259" key="1">
    <source>
        <dbReference type="Pfam" id="PF06445"/>
    </source>
</evidence>
<sequence>MKIDLLKADRDYYDAPTEPTLRTFGPYPYATVVGVGEPEGERYVEAVGELYRAVYGAKKQAKAQGRDFTVAKLEGLWWVEGDREPLKVPRAEWHWKMMIRVPEFVAAQQLQGVAHEWVEEGECVQVMHIGPYATEPETLARLEAFIAESGLTYRDRHHEIYLSDPRRTAPERMKTILRQPVQRISRPR</sequence>
<dbReference type="OrthoDB" id="4772335at2"/>
<dbReference type="InterPro" id="IPR011256">
    <property type="entry name" value="Reg_factor_effector_dom_sf"/>
</dbReference>
<feature type="domain" description="GyrI-like small molecule binding" evidence="1">
    <location>
        <begin position="18"/>
        <end position="176"/>
    </location>
</feature>
<dbReference type="AlphaFoldDB" id="A0A3A4KI14"/>
<comment type="caution">
    <text evidence="2">The sequence shown here is derived from an EMBL/GenBank/DDBJ whole genome shotgun (WGS) entry which is preliminary data.</text>
</comment>
<proteinExistence type="predicted"/>
<organism evidence="2 3">
    <name type="scientific">Nocardia panacis</name>
    <dbReference type="NCBI Taxonomy" id="2340916"/>
    <lineage>
        <taxon>Bacteria</taxon>
        <taxon>Bacillati</taxon>
        <taxon>Actinomycetota</taxon>
        <taxon>Actinomycetes</taxon>
        <taxon>Mycobacteriales</taxon>
        <taxon>Nocardiaceae</taxon>
        <taxon>Nocardia</taxon>
    </lineage>
</organism>
<dbReference type="EMBL" id="QZFU01000017">
    <property type="protein sequence ID" value="RJO75836.1"/>
    <property type="molecule type" value="Genomic_DNA"/>
</dbReference>
<dbReference type="Pfam" id="PF06445">
    <property type="entry name" value="GyrI-like"/>
    <property type="match status" value="1"/>
</dbReference>